<keyword evidence="5" id="KW-1185">Reference proteome</keyword>
<dbReference type="Pfam" id="PF07811">
    <property type="entry name" value="TadE"/>
    <property type="match status" value="1"/>
</dbReference>
<keyword evidence="2" id="KW-1133">Transmembrane helix</keyword>
<organism evidence="4 5">
    <name type="scientific">Promicromonospora vindobonensis</name>
    <dbReference type="NCBI Taxonomy" id="195748"/>
    <lineage>
        <taxon>Bacteria</taxon>
        <taxon>Bacillati</taxon>
        <taxon>Actinomycetota</taxon>
        <taxon>Actinomycetes</taxon>
        <taxon>Micrococcales</taxon>
        <taxon>Promicromonosporaceae</taxon>
        <taxon>Promicromonospora</taxon>
    </lineage>
</organism>
<feature type="domain" description="TadE-like" evidence="3">
    <location>
        <begin position="25"/>
        <end position="66"/>
    </location>
</feature>
<evidence type="ECO:0000256" key="2">
    <source>
        <dbReference type="SAM" id="Phobius"/>
    </source>
</evidence>
<proteinExistence type="predicted"/>
<dbReference type="RefSeq" id="WP_377187909.1">
    <property type="nucleotide sequence ID" value="NZ_JBHUOG010000002.1"/>
</dbReference>
<feature type="transmembrane region" description="Helical" evidence="2">
    <location>
        <begin position="27"/>
        <end position="46"/>
    </location>
</feature>
<protein>
    <submittedName>
        <fullName evidence="4">TadE family protein</fullName>
    </submittedName>
</protein>
<dbReference type="Proteomes" id="UP001597479">
    <property type="component" value="Unassembled WGS sequence"/>
</dbReference>
<name>A0ABW5VXK7_9MICO</name>
<reference evidence="5" key="1">
    <citation type="journal article" date="2019" name="Int. J. Syst. Evol. Microbiol.">
        <title>The Global Catalogue of Microorganisms (GCM) 10K type strain sequencing project: providing services to taxonomists for standard genome sequencing and annotation.</title>
        <authorList>
            <consortium name="The Broad Institute Genomics Platform"/>
            <consortium name="The Broad Institute Genome Sequencing Center for Infectious Disease"/>
            <person name="Wu L."/>
            <person name="Ma J."/>
        </authorList>
    </citation>
    <scope>NUCLEOTIDE SEQUENCE [LARGE SCALE GENOMIC DNA]</scope>
    <source>
        <strain evidence="5">CCM 7044</strain>
    </source>
</reference>
<keyword evidence="2" id="KW-0812">Transmembrane</keyword>
<evidence type="ECO:0000256" key="1">
    <source>
        <dbReference type="SAM" id="MobiDB-lite"/>
    </source>
</evidence>
<dbReference type="InterPro" id="IPR012495">
    <property type="entry name" value="TadE-like_dom"/>
</dbReference>
<gene>
    <name evidence="4" type="ORF">ACFS27_22750</name>
</gene>
<feature type="compositionally biased region" description="Basic residues" evidence="1">
    <location>
        <begin position="1"/>
        <end position="15"/>
    </location>
</feature>
<keyword evidence="2" id="KW-0472">Membrane</keyword>
<comment type="caution">
    <text evidence="4">The sequence shown here is derived from an EMBL/GenBank/DDBJ whole genome shotgun (WGS) entry which is preliminary data.</text>
</comment>
<sequence>MRSPVRHARRARPRCGRRERPDEEGSATAELVIVLPAVLLLTFLGVQAGMIYHARQVVLAAASQGAMAASSEYGTAADGQAAAGSFLGQTGDVALSTWTVTADRDGERAVVRIEGQPFSVIPFWIPTVSAQASMPAEHVVPLERSAS</sequence>
<evidence type="ECO:0000313" key="5">
    <source>
        <dbReference type="Proteomes" id="UP001597479"/>
    </source>
</evidence>
<evidence type="ECO:0000313" key="4">
    <source>
        <dbReference type="EMBL" id="MFD2796398.1"/>
    </source>
</evidence>
<accession>A0ABW5VXK7</accession>
<feature type="region of interest" description="Disordered" evidence="1">
    <location>
        <begin position="1"/>
        <end position="23"/>
    </location>
</feature>
<dbReference type="EMBL" id="JBHUOG010000002">
    <property type="protein sequence ID" value="MFD2796398.1"/>
    <property type="molecule type" value="Genomic_DNA"/>
</dbReference>
<evidence type="ECO:0000259" key="3">
    <source>
        <dbReference type="Pfam" id="PF07811"/>
    </source>
</evidence>